<reference evidence="1 2" key="1">
    <citation type="submission" date="2018-04" db="EMBL/GenBank/DDBJ databases">
        <title>Massilia violaceinigra sp. nov., a novel purple-pigmented bacterium isolated from Tianshan glacier, Xinjiang, China.</title>
        <authorList>
            <person name="Wang H."/>
        </authorList>
    </citation>
    <scope>NUCLEOTIDE SEQUENCE [LARGE SCALE GENOMIC DNA]</scope>
    <source>
        <strain evidence="1 2">B448-2</strain>
    </source>
</reference>
<dbReference type="OrthoDB" id="5405677at2"/>
<comment type="caution">
    <text evidence="1">The sequence shown here is derived from an EMBL/GenBank/DDBJ whole genome shotgun (WGS) entry which is preliminary data.</text>
</comment>
<dbReference type="AlphaFoldDB" id="A0A2U2HJV4"/>
<dbReference type="Pfam" id="PF05137">
    <property type="entry name" value="PilN"/>
    <property type="match status" value="1"/>
</dbReference>
<organism evidence="1 2">
    <name type="scientific">Massilia glaciei</name>
    <dbReference type="NCBI Taxonomy" id="1524097"/>
    <lineage>
        <taxon>Bacteria</taxon>
        <taxon>Pseudomonadati</taxon>
        <taxon>Pseudomonadota</taxon>
        <taxon>Betaproteobacteria</taxon>
        <taxon>Burkholderiales</taxon>
        <taxon>Oxalobacteraceae</taxon>
        <taxon>Telluria group</taxon>
        <taxon>Massilia</taxon>
    </lineage>
</organism>
<accession>A0A2U2HJV4</accession>
<gene>
    <name evidence="1" type="ORF">C7C56_014310</name>
</gene>
<evidence type="ECO:0000313" key="1">
    <source>
        <dbReference type="EMBL" id="PWF47735.1"/>
    </source>
</evidence>
<protein>
    <recommendedName>
        <fullName evidence="3">MSHA biogenesis protein MshI</fullName>
    </recommendedName>
</protein>
<dbReference type="RefSeq" id="WP_106758056.1">
    <property type="nucleotide sequence ID" value="NZ_PXWF02000233.1"/>
</dbReference>
<proteinExistence type="predicted"/>
<evidence type="ECO:0008006" key="3">
    <source>
        <dbReference type="Google" id="ProtNLM"/>
    </source>
</evidence>
<dbReference type="InterPro" id="IPR007813">
    <property type="entry name" value="PilN"/>
</dbReference>
<evidence type="ECO:0000313" key="2">
    <source>
        <dbReference type="Proteomes" id="UP000241421"/>
    </source>
</evidence>
<dbReference type="EMBL" id="PXWF02000233">
    <property type="protein sequence ID" value="PWF47735.1"/>
    <property type="molecule type" value="Genomic_DNA"/>
</dbReference>
<name>A0A2U2HJV4_9BURK</name>
<keyword evidence="2" id="KW-1185">Reference proteome</keyword>
<sequence length="215" mass="22954">MSQQINLFNPIFRKQKKYFSSVTMLQGLAIICVACALLAADAARRVRGLQIQAAASATLLAETERRRELAKVQFPPRKRDPVIGAQIAEATARLAALQGASAVLRRGDFGNANGFSEYFRAFARRTVSGLWLTELTVSGANAQIGVKGNTLRAELVPAFMAELAREPVMKGKSFSALNIAQAPEAAPAEGGATPRRYLSFKLDAYGAGARTAGAP</sequence>
<dbReference type="Proteomes" id="UP000241421">
    <property type="component" value="Unassembled WGS sequence"/>
</dbReference>